<protein>
    <submittedName>
        <fullName evidence="6">Patatin family protein</fullName>
    </submittedName>
</protein>
<proteinExistence type="predicted"/>
<keyword evidence="1 4" id="KW-0378">Hydrolase</keyword>
<dbReference type="Pfam" id="PF01734">
    <property type="entry name" value="Patatin"/>
    <property type="match status" value="1"/>
</dbReference>
<keyword evidence="2 4" id="KW-0442">Lipid degradation</keyword>
<feature type="domain" description="PNPLA" evidence="5">
    <location>
        <begin position="6"/>
        <end position="173"/>
    </location>
</feature>
<dbReference type="AlphaFoldDB" id="A0A4U0FGI7"/>
<feature type="active site" description="Proton acceptor" evidence="4">
    <location>
        <position position="160"/>
    </location>
</feature>
<dbReference type="PROSITE" id="PS51635">
    <property type="entry name" value="PNPLA"/>
    <property type="match status" value="1"/>
</dbReference>
<dbReference type="RefSeq" id="WP_136775728.1">
    <property type="nucleotide sequence ID" value="NZ_SUPK01000001.1"/>
</dbReference>
<comment type="caution">
    <text evidence="6">The sequence shown here is derived from an EMBL/GenBank/DDBJ whole genome shotgun (WGS) entry which is preliminary data.</text>
</comment>
<feature type="short sequence motif" description="GXSXG" evidence="4">
    <location>
        <begin position="37"/>
        <end position="41"/>
    </location>
</feature>
<feature type="short sequence motif" description="GXGXXG" evidence="4">
    <location>
        <begin position="10"/>
        <end position="15"/>
    </location>
</feature>
<dbReference type="Gene3D" id="3.40.1090.10">
    <property type="entry name" value="Cytosolic phospholipase A2 catalytic domain"/>
    <property type="match status" value="2"/>
</dbReference>
<dbReference type="CDD" id="cd07208">
    <property type="entry name" value="Pat_hypo_Ecoli_yjju_like"/>
    <property type="match status" value="1"/>
</dbReference>
<evidence type="ECO:0000256" key="1">
    <source>
        <dbReference type="ARBA" id="ARBA00022801"/>
    </source>
</evidence>
<evidence type="ECO:0000256" key="3">
    <source>
        <dbReference type="ARBA" id="ARBA00023098"/>
    </source>
</evidence>
<dbReference type="InterPro" id="IPR050301">
    <property type="entry name" value="NTE"/>
</dbReference>
<evidence type="ECO:0000313" key="6">
    <source>
        <dbReference type="EMBL" id="TJY44008.1"/>
    </source>
</evidence>
<dbReference type="GO" id="GO:0016042">
    <property type="term" value="P:lipid catabolic process"/>
    <property type="evidence" value="ECO:0007669"/>
    <property type="project" value="UniProtKB-UniRule"/>
</dbReference>
<keyword evidence="7" id="KW-1185">Reference proteome</keyword>
<dbReference type="InterPro" id="IPR037483">
    <property type="entry name" value="YjjU-like"/>
</dbReference>
<dbReference type="PANTHER" id="PTHR14226">
    <property type="entry name" value="NEUROPATHY TARGET ESTERASE/SWISS CHEESE D.MELANOGASTER"/>
    <property type="match status" value="1"/>
</dbReference>
<reference evidence="6 7" key="1">
    <citation type="submission" date="2019-04" db="EMBL/GenBank/DDBJ databases">
        <title>Cohnella sp. nov., isolated from soil.</title>
        <authorList>
            <person name="Kim W."/>
        </authorList>
    </citation>
    <scope>NUCLEOTIDE SEQUENCE [LARGE SCALE GENOMIC DNA]</scope>
    <source>
        <strain evidence="6 7">CAU 1483</strain>
    </source>
</reference>
<dbReference type="InterPro" id="IPR016035">
    <property type="entry name" value="Acyl_Trfase/lysoPLipase"/>
</dbReference>
<evidence type="ECO:0000259" key="5">
    <source>
        <dbReference type="PROSITE" id="PS51635"/>
    </source>
</evidence>
<dbReference type="PANTHER" id="PTHR14226:SF25">
    <property type="entry name" value="PHOSPHOESTERASE"/>
    <property type="match status" value="1"/>
</dbReference>
<evidence type="ECO:0000313" key="7">
    <source>
        <dbReference type="Proteomes" id="UP000309673"/>
    </source>
</evidence>
<dbReference type="InterPro" id="IPR002641">
    <property type="entry name" value="PNPLA_dom"/>
</dbReference>
<keyword evidence="3 4" id="KW-0443">Lipid metabolism</keyword>
<sequence>MEPTGLILEGGGMRGLYTAGVLEYFAERDLYFPYQIGVSAGACMAVSYLSRQRGRNKKVNIDFAGDSRYLSWRKLLIRRELFGMDFIFGEIPNKLVPFDFKAFREAEEEMVVGTTDIETGEPLYFSKNKQDPDMLTVLRASSSLPFFAPIVEYEGKKLMDGGISDPIPIRQAEKDGYRRNVLILTRNEGYVKSANRMRWLLRKGYGQYPNFIEVMLRRHEVYNETVAYVEQQAKDGSAFIIRPDLPLRVGRVEQNKTKLEQLYQQGYEEAKKMFPHLLNWLNG</sequence>
<evidence type="ECO:0000256" key="4">
    <source>
        <dbReference type="PROSITE-ProRule" id="PRU01161"/>
    </source>
</evidence>
<dbReference type="InterPro" id="IPR045943">
    <property type="entry name" value="DUF6363"/>
</dbReference>
<dbReference type="Proteomes" id="UP000309673">
    <property type="component" value="Unassembled WGS sequence"/>
</dbReference>
<dbReference type="Pfam" id="PF19890">
    <property type="entry name" value="DUF6363"/>
    <property type="match status" value="1"/>
</dbReference>
<feature type="short sequence motif" description="DGA/G" evidence="4">
    <location>
        <begin position="160"/>
        <end position="162"/>
    </location>
</feature>
<evidence type="ECO:0000256" key="2">
    <source>
        <dbReference type="ARBA" id="ARBA00022963"/>
    </source>
</evidence>
<dbReference type="SUPFAM" id="SSF52151">
    <property type="entry name" value="FabD/lysophospholipase-like"/>
    <property type="match status" value="1"/>
</dbReference>
<feature type="active site" description="Nucleophile" evidence="4">
    <location>
        <position position="39"/>
    </location>
</feature>
<gene>
    <name evidence="6" type="ORF">E5161_01010</name>
</gene>
<accession>A0A4U0FGI7</accession>
<dbReference type="OrthoDB" id="9802424at2"/>
<dbReference type="GO" id="GO:0016787">
    <property type="term" value="F:hydrolase activity"/>
    <property type="evidence" value="ECO:0007669"/>
    <property type="project" value="UniProtKB-UniRule"/>
</dbReference>
<organism evidence="6 7">
    <name type="scientific">Cohnella pontilimi</name>
    <dbReference type="NCBI Taxonomy" id="2564100"/>
    <lineage>
        <taxon>Bacteria</taxon>
        <taxon>Bacillati</taxon>
        <taxon>Bacillota</taxon>
        <taxon>Bacilli</taxon>
        <taxon>Bacillales</taxon>
        <taxon>Paenibacillaceae</taxon>
        <taxon>Cohnella</taxon>
    </lineage>
</organism>
<dbReference type="EMBL" id="SUPK01000001">
    <property type="protein sequence ID" value="TJY44008.1"/>
    <property type="molecule type" value="Genomic_DNA"/>
</dbReference>
<name>A0A4U0FGI7_9BACL</name>